<dbReference type="GO" id="GO:0019432">
    <property type="term" value="P:triglyceride biosynthetic process"/>
    <property type="evidence" value="ECO:0007669"/>
    <property type="project" value="UniProtKB-UniPathway"/>
</dbReference>
<comment type="catalytic activity">
    <reaction evidence="10">
        <text>an acyl-CoA + a 1,2-diacyl-sn-glycerol = a triacyl-sn-glycerol + CoA</text>
        <dbReference type="Rhea" id="RHEA:10868"/>
        <dbReference type="ChEBI" id="CHEBI:17815"/>
        <dbReference type="ChEBI" id="CHEBI:57287"/>
        <dbReference type="ChEBI" id="CHEBI:58342"/>
        <dbReference type="ChEBI" id="CHEBI:64615"/>
        <dbReference type="EC" id="2.3.1.20"/>
    </reaction>
</comment>
<dbReference type="InterPro" id="IPR045034">
    <property type="entry name" value="O-acyltransferase_WSD1-like"/>
</dbReference>
<keyword evidence="14" id="KW-1185">Reference proteome</keyword>
<accession>A0A5N0EBN4</accession>
<evidence type="ECO:0000256" key="2">
    <source>
        <dbReference type="ARBA" id="ARBA00005189"/>
    </source>
</evidence>
<dbReference type="GO" id="GO:0004144">
    <property type="term" value="F:diacylglycerol O-acyltransferase activity"/>
    <property type="evidence" value="ECO:0007669"/>
    <property type="project" value="UniProtKB-EC"/>
</dbReference>
<comment type="pathway">
    <text evidence="2">Lipid metabolism.</text>
</comment>
<evidence type="ECO:0000256" key="1">
    <source>
        <dbReference type="ARBA" id="ARBA00004771"/>
    </source>
</evidence>
<evidence type="ECO:0000313" key="13">
    <source>
        <dbReference type="EMBL" id="KAA8885555.1"/>
    </source>
</evidence>
<reference evidence="13 14" key="1">
    <citation type="submission" date="2019-09" db="EMBL/GenBank/DDBJ databases">
        <authorList>
            <person name="Wang X."/>
        </authorList>
    </citation>
    <scope>NUCLEOTIDE SEQUENCE [LARGE SCALE GENOMIC DNA]</scope>
    <source>
        <strain evidence="13 14">CICC 11023</strain>
    </source>
</reference>
<protein>
    <recommendedName>
        <fullName evidence="4">diacylglycerol O-acyltransferase</fullName>
        <ecNumber evidence="4">2.3.1.20</ecNumber>
    </recommendedName>
</protein>
<keyword evidence="8" id="KW-0443">Lipid metabolism</keyword>
<dbReference type="Pfam" id="PF03007">
    <property type="entry name" value="WS_DGAT_cat"/>
    <property type="match status" value="1"/>
</dbReference>
<sequence>MKPRQRWADHRRNRLSELDCVHLRLDSTGHPMHWMLGLQLEPGDPVTLEQLRARVASRARAHEMYRLCLPEHLGRRPRFVRAEVDPRERVQAAVVRDGDALSRLIERLMATPMTRIAPLWDIMLVDEQDRRSQTVLLRVQHCLSDGLAGPGFAALVVDATAADFARFVTAPRFPFTRSLTWRTCIEVPRQYRAARTVRRVGRVLPFPPQNCVRQIATFAIPLSRLRRNAAVAAGSSTEYLLASAAEAYQRVASRGPGDVLRIMLPVTLDEELRHTGNATASAFLDLHMSGTRMTDRVRAVREQLAAIDPVAQARALASAGVDLQYLPWRAQTRLMARMVRDTCQLSVSITPGFARQHRIFGRAVTGTLPLSPLMADELMVTTLILRDQLSVGVVADPRVLPCALAEFADELRELLFEAGEPLSR</sequence>
<feature type="domain" description="O-acyltransferase WSD1 C-terminal" evidence="12">
    <location>
        <begin position="276"/>
        <end position="411"/>
    </location>
</feature>
<comment type="caution">
    <text evidence="13">The sequence shown here is derived from an EMBL/GenBank/DDBJ whole genome shotgun (WGS) entry which is preliminary data.</text>
</comment>
<evidence type="ECO:0000256" key="5">
    <source>
        <dbReference type="ARBA" id="ARBA00022516"/>
    </source>
</evidence>
<dbReference type="GO" id="GO:0001666">
    <property type="term" value="P:response to hypoxia"/>
    <property type="evidence" value="ECO:0007669"/>
    <property type="project" value="TreeGrafter"/>
</dbReference>
<dbReference type="PANTHER" id="PTHR31650:SF1">
    <property type="entry name" value="WAX ESTER SYNTHASE_DIACYLGLYCEROL ACYLTRANSFERASE 4-RELATED"/>
    <property type="match status" value="1"/>
</dbReference>
<comment type="pathway">
    <text evidence="1">Glycerolipid metabolism; triacylglycerol biosynthesis.</text>
</comment>
<keyword evidence="5" id="KW-0444">Lipid biosynthesis</keyword>
<evidence type="ECO:0000256" key="9">
    <source>
        <dbReference type="ARBA" id="ARBA00023315"/>
    </source>
</evidence>
<dbReference type="InterPro" id="IPR023213">
    <property type="entry name" value="CAT-like_dom_sf"/>
</dbReference>
<dbReference type="AlphaFoldDB" id="A0A5N0EBN4"/>
<dbReference type="GO" id="GO:0005886">
    <property type="term" value="C:plasma membrane"/>
    <property type="evidence" value="ECO:0007669"/>
    <property type="project" value="TreeGrafter"/>
</dbReference>
<dbReference type="InterPro" id="IPR009721">
    <property type="entry name" value="O-acyltransferase_WSD1_C"/>
</dbReference>
<evidence type="ECO:0000313" key="14">
    <source>
        <dbReference type="Proteomes" id="UP000323876"/>
    </source>
</evidence>
<keyword evidence="6" id="KW-0808">Transferase</keyword>
<dbReference type="PANTHER" id="PTHR31650">
    <property type="entry name" value="O-ACYLTRANSFERASE (WSD1-LIKE) FAMILY PROTEIN"/>
    <property type="match status" value="1"/>
</dbReference>
<gene>
    <name evidence="13" type="ORF">F3087_28385</name>
</gene>
<dbReference type="UniPathway" id="UPA00282"/>
<evidence type="ECO:0000256" key="8">
    <source>
        <dbReference type="ARBA" id="ARBA00023098"/>
    </source>
</evidence>
<dbReference type="EMBL" id="VXLC01000015">
    <property type="protein sequence ID" value="KAA8885555.1"/>
    <property type="molecule type" value="Genomic_DNA"/>
</dbReference>
<evidence type="ECO:0000259" key="11">
    <source>
        <dbReference type="Pfam" id="PF03007"/>
    </source>
</evidence>
<comment type="similarity">
    <text evidence="3">Belongs to the long-chain O-acyltransferase family.</text>
</comment>
<dbReference type="GO" id="GO:0051701">
    <property type="term" value="P:biological process involved in interaction with host"/>
    <property type="evidence" value="ECO:0007669"/>
    <property type="project" value="TreeGrafter"/>
</dbReference>
<evidence type="ECO:0000259" key="12">
    <source>
        <dbReference type="Pfam" id="PF06974"/>
    </source>
</evidence>
<dbReference type="Proteomes" id="UP000323876">
    <property type="component" value="Unassembled WGS sequence"/>
</dbReference>
<evidence type="ECO:0000256" key="3">
    <source>
        <dbReference type="ARBA" id="ARBA00009587"/>
    </source>
</evidence>
<keyword evidence="9" id="KW-0012">Acyltransferase</keyword>
<keyword evidence="7" id="KW-0319">Glycerol metabolism</keyword>
<dbReference type="SUPFAM" id="SSF52777">
    <property type="entry name" value="CoA-dependent acyltransferases"/>
    <property type="match status" value="1"/>
</dbReference>
<dbReference type="Gene3D" id="3.30.559.10">
    <property type="entry name" value="Chloramphenicol acetyltransferase-like domain"/>
    <property type="match status" value="1"/>
</dbReference>
<dbReference type="GO" id="GO:0071731">
    <property type="term" value="P:response to nitric oxide"/>
    <property type="evidence" value="ECO:0007669"/>
    <property type="project" value="TreeGrafter"/>
</dbReference>
<dbReference type="InterPro" id="IPR004255">
    <property type="entry name" value="O-acyltransferase_WSD1_N"/>
</dbReference>
<evidence type="ECO:0000256" key="6">
    <source>
        <dbReference type="ARBA" id="ARBA00022679"/>
    </source>
</evidence>
<dbReference type="Pfam" id="PF06974">
    <property type="entry name" value="WS_DGAT_C"/>
    <property type="match status" value="1"/>
</dbReference>
<feature type="domain" description="O-acyltransferase WSD1-like N-terminal" evidence="11">
    <location>
        <begin position="15"/>
        <end position="215"/>
    </location>
</feature>
<organism evidence="13 14">
    <name type="scientific">Nocardia colli</name>
    <dbReference type="NCBI Taxonomy" id="2545717"/>
    <lineage>
        <taxon>Bacteria</taxon>
        <taxon>Bacillati</taxon>
        <taxon>Actinomycetota</taxon>
        <taxon>Actinomycetes</taxon>
        <taxon>Mycobacteriales</taxon>
        <taxon>Nocardiaceae</taxon>
        <taxon>Nocardia</taxon>
    </lineage>
</organism>
<evidence type="ECO:0000256" key="7">
    <source>
        <dbReference type="ARBA" id="ARBA00022798"/>
    </source>
</evidence>
<proteinExistence type="inferred from homology"/>
<evidence type="ECO:0000256" key="4">
    <source>
        <dbReference type="ARBA" id="ARBA00013244"/>
    </source>
</evidence>
<dbReference type="GO" id="GO:0006071">
    <property type="term" value="P:glycerol metabolic process"/>
    <property type="evidence" value="ECO:0007669"/>
    <property type="project" value="UniProtKB-KW"/>
</dbReference>
<dbReference type="EC" id="2.3.1.20" evidence="4"/>
<dbReference type="RefSeq" id="WP_150405113.1">
    <property type="nucleotide sequence ID" value="NZ_VXLC01000015.1"/>
</dbReference>
<evidence type="ECO:0000256" key="10">
    <source>
        <dbReference type="ARBA" id="ARBA00048109"/>
    </source>
</evidence>
<name>A0A5N0EBN4_9NOCA</name>
<dbReference type="OrthoDB" id="4502784at2"/>